<evidence type="ECO:0000256" key="1">
    <source>
        <dbReference type="SAM" id="MobiDB-lite"/>
    </source>
</evidence>
<dbReference type="PANTHER" id="PTHR33698">
    <property type="entry name" value="NUCLEAR TRANSPORT FACTOR 2 (NTF2)-LIKE PROTEIN"/>
    <property type="match status" value="1"/>
</dbReference>
<name>A0A250WZZ1_9CHLO</name>
<dbReference type="PANTHER" id="PTHR33698:SF3">
    <property type="entry name" value="OS09G0266000 PROTEIN"/>
    <property type="match status" value="1"/>
</dbReference>
<sequence>MQFQFSDKLRGKQVHRYTARGRRVVLQNASQNESFDSRNLADGLKSPSDQVVQRLTSLFACLNSRNFSAAASFMDENISYKAANQPEIMGRYRVLGYYESLLGNVPQDTAFVLESMEDIGEGVSLAKWHVELSGLELPWSQISSTYSLNPVSGRLQSIRDSTSLPSNLVLPALTVASPLVGLAKPLVPAVRQVSGVMGDLTGLVASSVGSIVPGGGPLPSFLQAMLNPSSSSNSSAFRGPTSSEAGSNSSPAVQDVETGNIIRGRGDPASQVPLFSPDATAASSHSSAPSAASTPSTSGPQSDYSTLSGTARISNSTPSITNLSGVWKKDLEVSDLQGFDRMLALLGLNSLQRVTARLIEGVEIKHVQGNSFVVAFLTVVPFFRVEETIKFGSIQSLPRRDLQPGTQRATAEEVLSSMPSSAHESGGSTASEGAVKLTFDWGAPNSGSLQEVYRMQDGMLLVHSTLDIGGRIATVKQVYKLARSREEVLNESKKRNTSLQSVLERQSKEFKAP</sequence>
<accession>A0A250WZZ1</accession>
<feature type="region of interest" description="Disordered" evidence="1">
    <location>
        <begin position="229"/>
        <end position="311"/>
    </location>
</feature>
<evidence type="ECO:0000313" key="2">
    <source>
        <dbReference type="EMBL" id="GAX76366.1"/>
    </source>
</evidence>
<dbReference type="EMBL" id="BEGY01000017">
    <property type="protein sequence ID" value="GAX76366.1"/>
    <property type="molecule type" value="Genomic_DNA"/>
</dbReference>
<feature type="compositionally biased region" description="Polar residues" evidence="1">
    <location>
        <begin position="299"/>
        <end position="311"/>
    </location>
</feature>
<dbReference type="InterPro" id="IPR032710">
    <property type="entry name" value="NTF2-like_dom_sf"/>
</dbReference>
<organism evidence="2 3">
    <name type="scientific">Chlamydomonas eustigma</name>
    <dbReference type="NCBI Taxonomy" id="1157962"/>
    <lineage>
        <taxon>Eukaryota</taxon>
        <taxon>Viridiplantae</taxon>
        <taxon>Chlorophyta</taxon>
        <taxon>core chlorophytes</taxon>
        <taxon>Chlorophyceae</taxon>
        <taxon>CS clade</taxon>
        <taxon>Chlamydomonadales</taxon>
        <taxon>Chlamydomonadaceae</taxon>
        <taxon>Chlamydomonas</taxon>
    </lineage>
</organism>
<proteinExistence type="predicted"/>
<dbReference type="OrthoDB" id="201750at2759"/>
<feature type="region of interest" description="Disordered" evidence="1">
    <location>
        <begin position="489"/>
        <end position="513"/>
    </location>
</feature>
<feature type="compositionally biased region" description="Polar residues" evidence="1">
    <location>
        <begin position="240"/>
        <end position="252"/>
    </location>
</feature>
<reference evidence="2 3" key="1">
    <citation type="submission" date="2017-08" db="EMBL/GenBank/DDBJ databases">
        <title>Acidophilic green algal genome provides insights into adaptation to an acidic environment.</title>
        <authorList>
            <person name="Hirooka S."/>
            <person name="Hirose Y."/>
            <person name="Kanesaki Y."/>
            <person name="Higuchi S."/>
            <person name="Fujiwara T."/>
            <person name="Onuma R."/>
            <person name="Era A."/>
            <person name="Ohbayashi R."/>
            <person name="Uzuka A."/>
            <person name="Nozaki H."/>
            <person name="Yoshikawa H."/>
            <person name="Miyagishima S.Y."/>
        </authorList>
    </citation>
    <scope>NUCLEOTIDE SEQUENCE [LARGE SCALE GENOMIC DNA]</scope>
    <source>
        <strain evidence="2 3">NIES-2499</strain>
    </source>
</reference>
<protein>
    <submittedName>
        <fullName evidence="2">Uncharacterized protein</fullName>
    </submittedName>
</protein>
<keyword evidence="3" id="KW-1185">Reference proteome</keyword>
<feature type="compositionally biased region" description="Low complexity" evidence="1">
    <location>
        <begin position="276"/>
        <end position="298"/>
    </location>
</feature>
<dbReference type="Proteomes" id="UP000232323">
    <property type="component" value="Unassembled WGS sequence"/>
</dbReference>
<comment type="caution">
    <text evidence="2">The sequence shown here is derived from an EMBL/GenBank/DDBJ whole genome shotgun (WGS) entry which is preliminary data.</text>
</comment>
<dbReference type="AlphaFoldDB" id="A0A250WZZ1"/>
<evidence type="ECO:0000313" key="3">
    <source>
        <dbReference type="Proteomes" id="UP000232323"/>
    </source>
</evidence>
<feature type="compositionally biased region" description="Polar residues" evidence="1">
    <location>
        <begin position="417"/>
        <end position="429"/>
    </location>
</feature>
<feature type="region of interest" description="Disordered" evidence="1">
    <location>
        <begin position="400"/>
        <end position="429"/>
    </location>
</feature>
<dbReference type="SUPFAM" id="SSF54427">
    <property type="entry name" value="NTF2-like"/>
    <property type="match status" value="1"/>
</dbReference>
<gene>
    <name evidence="2" type="ORF">CEUSTIGMA_g3812.t1</name>
</gene>